<gene>
    <name evidence="2" type="ORF">DFQ27_004909</name>
</gene>
<feature type="transmembrane region" description="Helical" evidence="1">
    <location>
        <begin position="81"/>
        <end position="99"/>
    </location>
</feature>
<name>A0A9P6Q3H6_9FUNG</name>
<comment type="caution">
    <text evidence="2">The sequence shown here is derived from an EMBL/GenBank/DDBJ whole genome shotgun (WGS) entry which is preliminary data.</text>
</comment>
<organism evidence="2 3">
    <name type="scientific">Actinomortierella ambigua</name>
    <dbReference type="NCBI Taxonomy" id="1343610"/>
    <lineage>
        <taxon>Eukaryota</taxon>
        <taxon>Fungi</taxon>
        <taxon>Fungi incertae sedis</taxon>
        <taxon>Mucoromycota</taxon>
        <taxon>Mortierellomycotina</taxon>
        <taxon>Mortierellomycetes</taxon>
        <taxon>Mortierellales</taxon>
        <taxon>Mortierellaceae</taxon>
        <taxon>Actinomortierella</taxon>
    </lineage>
</organism>
<keyword evidence="1" id="KW-1133">Transmembrane helix</keyword>
<dbReference type="PANTHER" id="PTHR20948:SF2">
    <property type="entry name" value="TRANSMEMBRANE PROTEIN 164"/>
    <property type="match status" value="1"/>
</dbReference>
<keyword evidence="1" id="KW-0812">Transmembrane</keyword>
<dbReference type="PANTHER" id="PTHR20948">
    <property type="entry name" value="TRANSMEMBRANE PROTEIN 164"/>
    <property type="match status" value="1"/>
</dbReference>
<dbReference type="InterPro" id="IPR026508">
    <property type="entry name" value="TMEM164"/>
</dbReference>
<dbReference type="Proteomes" id="UP000807716">
    <property type="component" value="Unassembled WGS sequence"/>
</dbReference>
<feature type="transmembrane region" description="Helical" evidence="1">
    <location>
        <begin position="105"/>
        <end position="123"/>
    </location>
</feature>
<accession>A0A9P6Q3H6</accession>
<evidence type="ECO:0000313" key="2">
    <source>
        <dbReference type="EMBL" id="KAG0257875.1"/>
    </source>
</evidence>
<feature type="transmembrane region" description="Helical" evidence="1">
    <location>
        <begin position="37"/>
        <end position="55"/>
    </location>
</feature>
<protein>
    <recommendedName>
        <fullName evidence="4">Transmembrane protein</fullName>
    </recommendedName>
</protein>
<dbReference type="OrthoDB" id="17328at2759"/>
<evidence type="ECO:0000256" key="1">
    <source>
        <dbReference type="SAM" id="Phobius"/>
    </source>
</evidence>
<feature type="transmembrane region" description="Helical" evidence="1">
    <location>
        <begin position="197"/>
        <end position="219"/>
    </location>
</feature>
<dbReference type="EMBL" id="JAAAJB010000344">
    <property type="protein sequence ID" value="KAG0257875.1"/>
    <property type="molecule type" value="Genomic_DNA"/>
</dbReference>
<evidence type="ECO:0008006" key="4">
    <source>
        <dbReference type="Google" id="ProtNLM"/>
    </source>
</evidence>
<feature type="transmembrane region" description="Helical" evidence="1">
    <location>
        <begin position="173"/>
        <end position="190"/>
    </location>
</feature>
<dbReference type="AlphaFoldDB" id="A0A9P6Q3H6"/>
<keyword evidence="3" id="KW-1185">Reference proteome</keyword>
<evidence type="ECO:0000313" key="3">
    <source>
        <dbReference type="Proteomes" id="UP000807716"/>
    </source>
</evidence>
<reference evidence="2" key="1">
    <citation type="journal article" date="2020" name="Fungal Divers.">
        <title>Resolving the Mortierellaceae phylogeny through synthesis of multi-gene phylogenetics and phylogenomics.</title>
        <authorList>
            <person name="Vandepol N."/>
            <person name="Liber J."/>
            <person name="Desiro A."/>
            <person name="Na H."/>
            <person name="Kennedy M."/>
            <person name="Barry K."/>
            <person name="Grigoriev I.V."/>
            <person name="Miller A.N."/>
            <person name="O'Donnell K."/>
            <person name="Stajich J.E."/>
            <person name="Bonito G."/>
        </authorList>
    </citation>
    <scope>NUCLEOTIDE SEQUENCE</scope>
    <source>
        <strain evidence="2">BC1065</strain>
    </source>
</reference>
<sequence length="296" mass="34550">MDFPGDWLLAIAAEMPFETDWRSSLKGSWYLSPRRHVLEFLSFNALFFLSAAYFYKRALFPGSPIAQLFDKYRPPKKKSKIEIAVMVTLIGSLLLTVWHKWTRGGLIYLLQPCHVSALLLITILAGPKEKRWPHVLLNVYFHIMWGTMLAILAPDLRDYNLFLEIENFYIEHYLLLLAPFYMVWSNRYVVWPVSMSVALMSFSFFALYHSLILSSFALLKGENLNYLLVPPPGILQQFGRWYRPVMYAFCVFLTMSRYFFIEVVIMILPRRKLPENDKNTLGNAVLADKQIKAKIL</sequence>
<dbReference type="Pfam" id="PF14808">
    <property type="entry name" value="TMEM164"/>
    <property type="match status" value="1"/>
</dbReference>
<keyword evidence="1" id="KW-0472">Membrane</keyword>
<proteinExistence type="predicted"/>
<feature type="transmembrane region" description="Helical" evidence="1">
    <location>
        <begin position="245"/>
        <end position="268"/>
    </location>
</feature>
<feature type="transmembrane region" description="Helical" evidence="1">
    <location>
        <begin position="135"/>
        <end position="153"/>
    </location>
</feature>